<protein>
    <submittedName>
        <fullName evidence="2">Uncharacterized protein</fullName>
    </submittedName>
</protein>
<sequence>MRVLENYFTKLRGSPKSERRKGIGNIEVEEMTTKTAQKGKGLAKKSRNPKKNCLNHQRNSRKQITEGIRDIGNPPVYPLVILDVNEDINDNIAKMVMRINY</sequence>
<reference evidence="2 3" key="1">
    <citation type="journal article" date="2019" name="Sci. Rep.">
        <title>Orb-weaving spider Araneus ventricosus genome elucidates the spidroin gene catalogue.</title>
        <authorList>
            <person name="Kono N."/>
            <person name="Nakamura H."/>
            <person name="Ohtoshi R."/>
            <person name="Moran D.A.P."/>
            <person name="Shinohara A."/>
            <person name="Yoshida Y."/>
            <person name="Fujiwara M."/>
            <person name="Mori M."/>
            <person name="Tomita M."/>
            <person name="Arakawa K."/>
        </authorList>
    </citation>
    <scope>NUCLEOTIDE SEQUENCE [LARGE SCALE GENOMIC DNA]</scope>
</reference>
<feature type="compositionally biased region" description="Basic residues" evidence="1">
    <location>
        <begin position="41"/>
        <end position="50"/>
    </location>
</feature>
<evidence type="ECO:0000313" key="2">
    <source>
        <dbReference type="EMBL" id="GBN91832.1"/>
    </source>
</evidence>
<accession>A0A4Y2SU04</accession>
<evidence type="ECO:0000313" key="3">
    <source>
        <dbReference type="Proteomes" id="UP000499080"/>
    </source>
</evidence>
<dbReference type="Proteomes" id="UP000499080">
    <property type="component" value="Unassembled WGS sequence"/>
</dbReference>
<gene>
    <name evidence="2" type="ORF">AVEN_221880_1</name>
</gene>
<proteinExistence type="predicted"/>
<dbReference type="AlphaFoldDB" id="A0A4Y2SU04"/>
<comment type="caution">
    <text evidence="2">The sequence shown here is derived from an EMBL/GenBank/DDBJ whole genome shotgun (WGS) entry which is preliminary data.</text>
</comment>
<name>A0A4Y2SU04_ARAVE</name>
<dbReference type="EMBL" id="BGPR01024086">
    <property type="protein sequence ID" value="GBN91832.1"/>
    <property type="molecule type" value="Genomic_DNA"/>
</dbReference>
<feature type="region of interest" description="Disordered" evidence="1">
    <location>
        <begin position="35"/>
        <end position="73"/>
    </location>
</feature>
<organism evidence="2 3">
    <name type="scientific">Araneus ventricosus</name>
    <name type="common">Orbweaver spider</name>
    <name type="synonym">Epeira ventricosa</name>
    <dbReference type="NCBI Taxonomy" id="182803"/>
    <lineage>
        <taxon>Eukaryota</taxon>
        <taxon>Metazoa</taxon>
        <taxon>Ecdysozoa</taxon>
        <taxon>Arthropoda</taxon>
        <taxon>Chelicerata</taxon>
        <taxon>Arachnida</taxon>
        <taxon>Araneae</taxon>
        <taxon>Araneomorphae</taxon>
        <taxon>Entelegynae</taxon>
        <taxon>Araneoidea</taxon>
        <taxon>Araneidae</taxon>
        <taxon>Araneus</taxon>
    </lineage>
</organism>
<keyword evidence="3" id="KW-1185">Reference proteome</keyword>
<evidence type="ECO:0000256" key="1">
    <source>
        <dbReference type="SAM" id="MobiDB-lite"/>
    </source>
</evidence>